<dbReference type="Proteomes" id="UP000078546">
    <property type="component" value="Unassembled WGS sequence"/>
</dbReference>
<keyword evidence="1" id="KW-1133">Transmembrane helix</keyword>
<dbReference type="AlphaFoldDB" id="A0A1A8X6D1"/>
<keyword evidence="1" id="KW-0812">Transmembrane</keyword>
<dbReference type="EMBL" id="FLQV01001510">
    <property type="protein sequence ID" value="SBS99773.1"/>
    <property type="molecule type" value="Genomic_DNA"/>
</dbReference>
<evidence type="ECO:0000256" key="1">
    <source>
        <dbReference type="SAM" id="Phobius"/>
    </source>
</evidence>
<evidence type="ECO:0000313" key="2">
    <source>
        <dbReference type="EMBL" id="SBS99773.1"/>
    </source>
</evidence>
<protein>
    <submittedName>
        <fullName evidence="2">PIR Superfamily Protein</fullName>
    </submittedName>
</protein>
<keyword evidence="1" id="KW-0472">Membrane</keyword>
<name>A0A1A8X6D1_PLAOA</name>
<organism evidence="2 3">
    <name type="scientific">Plasmodium ovale curtisi</name>
    <dbReference type="NCBI Taxonomy" id="864141"/>
    <lineage>
        <taxon>Eukaryota</taxon>
        <taxon>Sar</taxon>
        <taxon>Alveolata</taxon>
        <taxon>Apicomplexa</taxon>
        <taxon>Aconoidasida</taxon>
        <taxon>Haemosporida</taxon>
        <taxon>Plasmodiidae</taxon>
        <taxon>Plasmodium</taxon>
        <taxon>Plasmodium (Plasmodium)</taxon>
    </lineage>
</organism>
<proteinExistence type="predicted"/>
<gene>
    <name evidence="2" type="ORF">POVCU1_054950</name>
</gene>
<accession>A0A1A8X6D1</accession>
<sequence>YEHSQEYNYYNSILKNPHEPTSSIPDTIIQAVIPIDIADRSKMINNYRKLNEYIIRSTSTKCHKTNICFEIINYWLNDQVRFGSDETNNSLLNKYKEFMNNYDKIRSYASKIYYIDKKLFKKKKDLYELYTKYDNLLAELDTSNHLHCANLSSIVNDYNNIIGQYPHKDNSNFLEALRNFRNHFEEQQEEHINSCGDRILKFNSLSEQALLKDVTYHSQQNSGDVNGFPSQLSENIASTFTITLFGTTLGSFLILMFFYKITLFGYRLRNKKNNEIIMPNNLGEETYELPVYALEENESNSRHSTYNVTYQSVENL</sequence>
<feature type="transmembrane region" description="Helical" evidence="1">
    <location>
        <begin position="236"/>
        <end position="259"/>
    </location>
</feature>
<evidence type="ECO:0000313" key="3">
    <source>
        <dbReference type="Proteomes" id="UP000078546"/>
    </source>
</evidence>
<reference evidence="3" key="1">
    <citation type="submission" date="2016-05" db="EMBL/GenBank/DDBJ databases">
        <authorList>
            <person name="Naeem Raeece"/>
        </authorList>
    </citation>
    <scope>NUCLEOTIDE SEQUENCE [LARGE SCALE GENOMIC DNA]</scope>
</reference>
<feature type="non-terminal residue" evidence="2">
    <location>
        <position position="1"/>
    </location>
</feature>